<dbReference type="STRING" id="1492.ATN24_05965"/>
<dbReference type="PANTHER" id="PTHR43065">
    <property type="entry name" value="SENSOR HISTIDINE KINASE"/>
    <property type="match status" value="1"/>
</dbReference>
<dbReference type="InterPro" id="IPR005467">
    <property type="entry name" value="His_kinase_dom"/>
</dbReference>
<dbReference type="Pfam" id="PF02518">
    <property type="entry name" value="HATPase_c"/>
    <property type="match status" value="1"/>
</dbReference>
<keyword evidence="9" id="KW-1133">Transmembrane helix</keyword>
<dbReference type="GO" id="GO:0005524">
    <property type="term" value="F:ATP binding"/>
    <property type="evidence" value="ECO:0007669"/>
    <property type="project" value="UniProtKB-KW"/>
</dbReference>
<dbReference type="InterPro" id="IPR003594">
    <property type="entry name" value="HATPase_dom"/>
</dbReference>
<dbReference type="SUPFAM" id="SSF55874">
    <property type="entry name" value="ATPase domain of HSP90 chaperone/DNA topoisomerase II/histidine kinase"/>
    <property type="match status" value="1"/>
</dbReference>
<gene>
    <name evidence="11" type="ORF">CLP_3090</name>
</gene>
<dbReference type="RefSeq" id="WP_003408613.1">
    <property type="nucleotide sequence ID" value="NZ_ACOM01000005.1"/>
</dbReference>
<evidence type="ECO:0000259" key="10">
    <source>
        <dbReference type="PROSITE" id="PS50109"/>
    </source>
</evidence>
<protein>
    <recommendedName>
        <fullName evidence="2">histidine kinase</fullName>
        <ecNumber evidence="2">2.7.13.3</ecNumber>
    </recommendedName>
</protein>
<proteinExistence type="predicted"/>
<dbReference type="PROSITE" id="PS50109">
    <property type="entry name" value="HIS_KIN"/>
    <property type="match status" value="1"/>
</dbReference>
<dbReference type="InterPro" id="IPR036890">
    <property type="entry name" value="HATPase_C_sf"/>
</dbReference>
<evidence type="ECO:0000256" key="6">
    <source>
        <dbReference type="ARBA" id="ARBA00022777"/>
    </source>
</evidence>
<evidence type="ECO:0000313" key="11">
    <source>
        <dbReference type="EMBL" id="EEP54732.1"/>
    </source>
</evidence>
<dbReference type="GO" id="GO:0004673">
    <property type="term" value="F:protein histidine kinase activity"/>
    <property type="evidence" value="ECO:0007669"/>
    <property type="project" value="UniProtKB-EC"/>
</dbReference>
<comment type="caution">
    <text evidence="11">The sequence shown here is derived from an EMBL/GenBank/DDBJ whole genome shotgun (WGS) entry which is preliminary data.</text>
</comment>
<organism evidence="11 12">
    <name type="scientific">Clostridium butyricum E4 str. BoNT E BL5262</name>
    <dbReference type="NCBI Taxonomy" id="632245"/>
    <lineage>
        <taxon>Bacteria</taxon>
        <taxon>Bacillati</taxon>
        <taxon>Bacillota</taxon>
        <taxon>Clostridia</taxon>
        <taxon>Eubacteriales</taxon>
        <taxon>Clostridiaceae</taxon>
        <taxon>Clostridium</taxon>
    </lineage>
</organism>
<feature type="transmembrane region" description="Helical" evidence="9">
    <location>
        <begin position="54"/>
        <end position="73"/>
    </location>
</feature>
<evidence type="ECO:0000256" key="2">
    <source>
        <dbReference type="ARBA" id="ARBA00012438"/>
    </source>
</evidence>
<keyword evidence="8" id="KW-0902">Two-component regulatory system</keyword>
<dbReference type="SMART" id="SM00387">
    <property type="entry name" value="HATPase_c"/>
    <property type="match status" value="1"/>
</dbReference>
<feature type="transmembrane region" description="Helical" evidence="9">
    <location>
        <begin position="182"/>
        <end position="203"/>
    </location>
</feature>
<feature type="transmembrane region" description="Helical" evidence="9">
    <location>
        <begin position="150"/>
        <end position="170"/>
    </location>
</feature>
<keyword evidence="3" id="KW-0597">Phosphoprotein</keyword>
<dbReference type="PANTHER" id="PTHR43065:SF10">
    <property type="entry name" value="PEROXIDE STRESS-ACTIVATED HISTIDINE KINASE MAK3"/>
    <property type="match status" value="1"/>
</dbReference>
<dbReference type="GO" id="GO:0000160">
    <property type="term" value="P:phosphorelay signal transduction system"/>
    <property type="evidence" value="ECO:0007669"/>
    <property type="project" value="UniProtKB-KW"/>
</dbReference>
<dbReference type="PRINTS" id="PR00344">
    <property type="entry name" value="BCTRLSENSOR"/>
</dbReference>
<feature type="transmembrane region" description="Helical" evidence="9">
    <location>
        <begin position="85"/>
        <end position="109"/>
    </location>
</feature>
<keyword evidence="6 11" id="KW-0418">Kinase</keyword>
<dbReference type="AlphaFoldDB" id="C4IHC9"/>
<evidence type="ECO:0000256" key="3">
    <source>
        <dbReference type="ARBA" id="ARBA00022553"/>
    </source>
</evidence>
<dbReference type="InterPro" id="IPR004358">
    <property type="entry name" value="Sig_transdc_His_kin-like_C"/>
</dbReference>
<name>C4IHC9_CLOBU</name>
<dbReference type="Proteomes" id="UP000003081">
    <property type="component" value="Unassembled WGS sequence"/>
</dbReference>
<evidence type="ECO:0000256" key="8">
    <source>
        <dbReference type="ARBA" id="ARBA00023012"/>
    </source>
</evidence>
<dbReference type="HOGENOM" id="CLU_653289_0_0_9"/>
<dbReference type="Gene3D" id="3.30.565.10">
    <property type="entry name" value="Histidine kinase-like ATPase, C-terminal domain"/>
    <property type="match status" value="1"/>
</dbReference>
<evidence type="ECO:0000256" key="1">
    <source>
        <dbReference type="ARBA" id="ARBA00000085"/>
    </source>
</evidence>
<keyword evidence="9" id="KW-0472">Membrane</keyword>
<dbReference type="EC" id="2.7.13.3" evidence="2"/>
<dbReference type="EMBL" id="ACOM01000005">
    <property type="protein sequence ID" value="EEP54732.1"/>
    <property type="molecule type" value="Genomic_DNA"/>
</dbReference>
<feature type="transmembrane region" description="Helical" evidence="9">
    <location>
        <begin position="30"/>
        <end position="48"/>
    </location>
</feature>
<keyword evidence="9" id="KW-0812">Transmembrane</keyword>
<evidence type="ECO:0000256" key="4">
    <source>
        <dbReference type="ARBA" id="ARBA00022679"/>
    </source>
</evidence>
<sequence>MPEILDVILTIIQTILFQYTVSCSSKIRELKNNCIMAIAMFVISYWLVKITESLSILNIFWHFIVMIMVYYLYDHDKKIRIINCSIFYIFNCIMVIVIVNVLNFCISFSDYQGDKNLLITKMYFILYIFLSAIYSLRIKKICNYFNQNKYTNSIITSSFIIEFIVAISNGNFFNEGPFVIDLSLLIGQMFILITSFYFFILYTKSKKVIQANKRLEAKNLELKNIKDKHAGVIAYLQKMYSLGHKEQVGIILKEIINGNEDAICEKSINDETSLINIIVKNAINKGIEVNCDNGFDISLIEMNELELYRIITNIVNNAVRVLEDIENPIINIRIYKINMQAGIEIENNGPMIAEKNIRKIFEHGFTTKENSDSSHGYGLSIVKELIENSNGTIEVISTELKTIFKILLPVKCNIV</sequence>
<keyword evidence="12" id="KW-1185">Reference proteome</keyword>
<feature type="domain" description="Histidine kinase" evidence="10">
    <location>
        <begin position="284"/>
        <end position="412"/>
    </location>
</feature>
<feature type="transmembrane region" description="Helical" evidence="9">
    <location>
        <begin position="121"/>
        <end position="138"/>
    </location>
</feature>
<comment type="catalytic activity">
    <reaction evidence="1">
        <text>ATP + protein L-histidine = ADP + protein N-phospho-L-histidine.</text>
        <dbReference type="EC" id="2.7.13.3"/>
    </reaction>
</comment>
<reference evidence="11 12" key="1">
    <citation type="submission" date="2009-08" db="EMBL/GenBank/DDBJ databases">
        <authorList>
            <person name="Shrivastava S."/>
            <person name="Brinkac L.B."/>
            <person name="Brown J.L."/>
            <person name="Bruce D.B."/>
            <person name="Detter C."/>
            <person name="Green L.D."/>
            <person name="Munk C.A."/>
            <person name="Rogers Y.C."/>
            <person name="Tapia R."/>
            <person name="Sims D.R."/>
            <person name="Smith L.A."/>
            <person name="Smith T.J."/>
            <person name="Sutton G."/>
            <person name="Brettin T."/>
        </authorList>
    </citation>
    <scope>NUCLEOTIDE SEQUENCE [LARGE SCALE GENOMIC DNA]</scope>
    <source>
        <strain evidence="12">E4 str. BoNT E BL5262</strain>
    </source>
</reference>
<evidence type="ECO:0000256" key="5">
    <source>
        <dbReference type="ARBA" id="ARBA00022741"/>
    </source>
</evidence>
<accession>C4IHC9</accession>
<evidence type="ECO:0000313" key="12">
    <source>
        <dbReference type="Proteomes" id="UP000003081"/>
    </source>
</evidence>
<keyword evidence="7" id="KW-0067">ATP-binding</keyword>
<keyword evidence="4" id="KW-0808">Transferase</keyword>
<dbReference type="eggNOG" id="COG5000">
    <property type="taxonomic scope" value="Bacteria"/>
</dbReference>
<evidence type="ECO:0000256" key="9">
    <source>
        <dbReference type="SAM" id="Phobius"/>
    </source>
</evidence>
<keyword evidence="5" id="KW-0547">Nucleotide-binding</keyword>
<evidence type="ECO:0000256" key="7">
    <source>
        <dbReference type="ARBA" id="ARBA00022840"/>
    </source>
</evidence>